<evidence type="ECO:0000313" key="2">
    <source>
        <dbReference type="Proteomes" id="UP001611339"/>
    </source>
</evidence>
<dbReference type="EMBL" id="JBIRUI010000001">
    <property type="protein sequence ID" value="MFI1712657.1"/>
    <property type="molecule type" value="Genomic_DNA"/>
</dbReference>
<name>A0ABW7TZ34_9ACTN</name>
<dbReference type="Proteomes" id="UP001611339">
    <property type="component" value="Unassembled WGS sequence"/>
</dbReference>
<accession>A0ABW7TZ34</accession>
<reference evidence="1 2" key="1">
    <citation type="submission" date="2024-10" db="EMBL/GenBank/DDBJ databases">
        <title>The Natural Products Discovery Center: Release of the First 8490 Sequenced Strains for Exploring Actinobacteria Biosynthetic Diversity.</title>
        <authorList>
            <person name="Kalkreuter E."/>
            <person name="Kautsar S.A."/>
            <person name="Yang D."/>
            <person name="Bader C.D."/>
            <person name="Teijaro C.N."/>
            <person name="Fluegel L."/>
            <person name="Davis C.M."/>
            <person name="Simpson J.R."/>
            <person name="Lauterbach L."/>
            <person name="Steele A.D."/>
            <person name="Gui C."/>
            <person name="Meng S."/>
            <person name="Li G."/>
            <person name="Viehrig K."/>
            <person name="Ye F."/>
            <person name="Su P."/>
            <person name="Kiefer A.F."/>
            <person name="Nichols A."/>
            <person name="Cepeda A.J."/>
            <person name="Yan W."/>
            <person name="Fan B."/>
            <person name="Jiang Y."/>
            <person name="Adhikari A."/>
            <person name="Zheng C.-J."/>
            <person name="Schuster L."/>
            <person name="Cowan T.M."/>
            <person name="Smanski M.J."/>
            <person name="Chevrette M.G."/>
            <person name="De Carvalho L.P.S."/>
            <person name="Shen B."/>
        </authorList>
    </citation>
    <scope>NUCLEOTIDE SEQUENCE [LARGE SCALE GENOMIC DNA]</scope>
    <source>
        <strain evidence="1 2">NPDC020602</strain>
    </source>
</reference>
<proteinExistence type="predicted"/>
<keyword evidence="2" id="KW-1185">Reference proteome</keyword>
<gene>
    <name evidence="1" type="ORF">ACH407_03630</name>
</gene>
<evidence type="ECO:0000313" key="1">
    <source>
        <dbReference type="EMBL" id="MFI1712657.1"/>
    </source>
</evidence>
<comment type="caution">
    <text evidence="1">The sequence shown here is derived from an EMBL/GenBank/DDBJ whole genome shotgun (WGS) entry which is preliminary data.</text>
</comment>
<protein>
    <submittedName>
        <fullName evidence="1">Uncharacterized protein</fullName>
    </submittedName>
</protein>
<dbReference type="RefSeq" id="WP_398707041.1">
    <property type="nucleotide sequence ID" value="NZ_JBIRUI010000001.1"/>
</dbReference>
<sequence length="64" mass="6783">MSRIRLCGAQVITMTPQRPDAEHVGIFGGGWTIASVNDVIEAPDGKVVGLAGRPPRRRNPGDTS</sequence>
<organism evidence="1 2">
    <name type="scientific">Streptomyces litmocidini</name>
    <dbReference type="NCBI Taxonomy" id="67318"/>
    <lineage>
        <taxon>Bacteria</taxon>
        <taxon>Bacillati</taxon>
        <taxon>Actinomycetota</taxon>
        <taxon>Actinomycetes</taxon>
        <taxon>Kitasatosporales</taxon>
        <taxon>Streptomycetaceae</taxon>
        <taxon>Streptomyces</taxon>
    </lineage>
</organism>